<dbReference type="Proteomes" id="UP000002279">
    <property type="component" value="Chromosome X2"/>
</dbReference>
<comment type="subcellular location">
    <subcellularLocation>
        <location evidence="1">Membrane</location>
        <topology evidence="1">Multi-pass membrane protein</topology>
    </subcellularLocation>
</comment>
<dbReference type="GeneTree" id="ENSGT00390000016298"/>
<name>A0A6I8MYU2_ORNAN</name>
<dbReference type="PANTHER" id="PTHR46916:SF2">
    <property type="entry name" value="TRANSMEMBRANE PROTEIN 205"/>
    <property type="match status" value="1"/>
</dbReference>
<evidence type="ECO:0000256" key="5">
    <source>
        <dbReference type="ARBA" id="ARBA00022989"/>
    </source>
</evidence>
<keyword evidence="5 7" id="KW-1133">Transmembrane helix</keyword>
<keyword evidence="10" id="KW-1185">Reference proteome</keyword>
<dbReference type="OMA" id="FQMRAVE"/>
<evidence type="ECO:0000256" key="2">
    <source>
        <dbReference type="ARBA" id="ARBA00011001"/>
    </source>
</evidence>
<evidence type="ECO:0000256" key="4">
    <source>
        <dbReference type="ARBA" id="ARBA00022692"/>
    </source>
</evidence>
<comment type="similarity">
    <text evidence="2">Belongs to the TMEM205 family.</text>
</comment>
<organism evidence="9 10">
    <name type="scientific">Ornithorhynchus anatinus</name>
    <name type="common">Duckbill platypus</name>
    <dbReference type="NCBI Taxonomy" id="9258"/>
    <lineage>
        <taxon>Eukaryota</taxon>
        <taxon>Metazoa</taxon>
        <taxon>Chordata</taxon>
        <taxon>Craniata</taxon>
        <taxon>Vertebrata</taxon>
        <taxon>Euteleostomi</taxon>
        <taxon>Mammalia</taxon>
        <taxon>Monotremata</taxon>
        <taxon>Ornithorhynchidae</taxon>
        <taxon>Ornithorhynchus</taxon>
    </lineage>
</organism>
<sequence>MEGEPGSMAKVAQVLILSLTWGTQIWVTFISGFVLYRGVARHTFGLVQSKLFPFYFYVTLACAFLNLSIFVINWACLSLSLFLSPQLSLFFVCLVLSALNAQWLSGSTTEAMWKMQAVEKEHGLGQEVGLSSNQGAYKQLREKDPKYRALRQKFFRYHGLSSLCNLVCLICNGVCLACLALRLDSL</sequence>
<dbReference type="InterPro" id="IPR025423">
    <property type="entry name" value="TMEM205-like"/>
</dbReference>
<accession>A0A6I8MYU2</accession>
<feature type="domain" description="TMEM205-like" evidence="8">
    <location>
        <begin position="15"/>
        <end position="114"/>
    </location>
</feature>
<dbReference type="Bgee" id="ENSOANG00000036535">
    <property type="expression patterns" value="Expressed in liver and 7 other cell types or tissues"/>
</dbReference>
<evidence type="ECO:0000256" key="6">
    <source>
        <dbReference type="ARBA" id="ARBA00023136"/>
    </source>
</evidence>
<evidence type="ECO:0000256" key="1">
    <source>
        <dbReference type="ARBA" id="ARBA00004141"/>
    </source>
</evidence>
<dbReference type="AlphaFoldDB" id="A0A6I8MYU2"/>
<reference evidence="9 10" key="1">
    <citation type="journal article" date="2008" name="Nature">
        <title>Genome analysis of the platypus reveals unique signatures of evolution.</title>
        <authorList>
            <person name="Warren W.C."/>
            <person name="Hillier L.W."/>
            <person name="Marshall Graves J.A."/>
            <person name="Birney E."/>
            <person name="Ponting C.P."/>
            <person name="Grutzner F."/>
            <person name="Belov K."/>
            <person name="Miller W."/>
            <person name="Clarke L."/>
            <person name="Chinwalla A.T."/>
            <person name="Yang S.P."/>
            <person name="Heger A."/>
            <person name="Locke D.P."/>
            <person name="Miethke P."/>
            <person name="Waters P.D."/>
            <person name="Veyrunes F."/>
            <person name="Fulton L."/>
            <person name="Fulton B."/>
            <person name="Graves T."/>
            <person name="Wallis J."/>
            <person name="Puente X.S."/>
            <person name="Lopez-Otin C."/>
            <person name="Ordonez G.R."/>
            <person name="Eichler E.E."/>
            <person name="Chen L."/>
            <person name="Cheng Z."/>
            <person name="Deakin J.E."/>
            <person name="Alsop A."/>
            <person name="Thompson K."/>
            <person name="Kirby P."/>
            <person name="Papenfuss A.T."/>
            <person name="Wakefield M.J."/>
            <person name="Olender T."/>
            <person name="Lancet D."/>
            <person name="Huttley G.A."/>
            <person name="Smit A.F."/>
            <person name="Pask A."/>
            <person name="Temple-Smith P."/>
            <person name="Batzer M.A."/>
            <person name="Walker J.A."/>
            <person name="Konkel M.K."/>
            <person name="Harris R.S."/>
            <person name="Whittington C.M."/>
            <person name="Wong E.S."/>
            <person name="Gemmell N.J."/>
            <person name="Buschiazzo E."/>
            <person name="Vargas Jentzsch I.M."/>
            <person name="Merkel A."/>
            <person name="Schmitz J."/>
            <person name="Zemann A."/>
            <person name="Churakov G."/>
            <person name="Kriegs J.O."/>
            <person name="Brosius J."/>
            <person name="Murchison E.P."/>
            <person name="Sachidanandam R."/>
            <person name="Smith C."/>
            <person name="Hannon G.J."/>
            <person name="Tsend-Ayush E."/>
            <person name="McMillan D."/>
            <person name="Attenborough R."/>
            <person name="Rens W."/>
            <person name="Ferguson-Smith M."/>
            <person name="Lefevre C.M."/>
            <person name="Sharp J.A."/>
            <person name="Nicholas K.R."/>
            <person name="Ray D.A."/>
            <person name="Kube M."/>
            <person name="Reinhardt R."/>
            <person name="Pringle T.H."/>
            <person name="Taylor J."/>
            <person name="Jones R.C."/>
            <person name="Nixon B."/>
            <person name="Dacheux J.L."/>
            <person name="Niwa H."/>
            <person name="Sekita Y."/>
            <person name="Huang X."/>
            <person name="Stark A."/>
            <person name="Kheradpour P."/>
            <person name="Kellis M."/>
            <person name="Flicek P."/>
            <person name="Chen Y."/>
            <person name="Webber C."/>
            <person name="Hardison R."/>
            <person name="Nelson J."/>
            <person name="Hallsworth-Pepin K."/>
            <person name="Delehaunty K."/>
            <person name="Markovic C."/>
            <person name="Minx P."/>
            <person name="Feng Y."/>
            <person name="Kremitzki C."/>
            <person name="Mitreva M."/>
            <person name="Glasscock J."/>
            <person name="Wylie T."/>
            <person name="Wohldmann P."/>
            <person name="Thiru P."/>
            <person name="Nhan M.N."/>
            <person name="Pohl C.S."/>
            <person name="Smith S.M."/>
            <person name="Hou S."/>
            <person name="Nefedov M."/>
            <person name="de Jong P.J."/>
            <person name="Renfree M.B."/>
            <person name="Mardis E.R."/>
            <person name="Wilson R.K."/>
        </authorList>
    </citation>
    <scope>NUCLEOTIDE SEQUENCE [LARGE SCALE GENOMIC DNA]</scope>
    <source>
        <strain evidence="9 10">Glennie</strain>
    </source>
</reference>
<keyword evidence="6 7" id="KW-0472">Membrane</keyword>
<dbReference type="GO" id="GO:0016020">
    <property type="term" value="C:membrane"/>
    <property type="evidence" value="ECO:0007669"/>
    <property type="project" value="UniProtKB-SubCell"/>
</dbReference>
<feature type="transmembrane region" description="Helical" evidence="7">
    <location>
        <begin position="54"/>
        <end position="75"/>
    </location>
</feature>
<gene>
    <name evidence="9" type="primary">TMEM205</name>
</gene>
<dbReference type="Ensembl" id="ENSOANT00000073745.1">
    <property type="protein sequence ID" value="ENSOANP00000033866.1"/>
    <property type="gene ID" value="ENSOANG00000036535.1"/>
</dbReference>
<proteinExistence type="inferred from homology"/>
<evidence type="ECO:0000256" key="7">
    <source>
        <dbReference type="SAM" id="Phobius"/>
    </source>
</evidence>
<reference evidence="9" key="2">
    <citation type="submission" date="2025-08" db="UniProtKB">
        <authorList>
            <consortium name="Ensembl"/>
        </authorList>
    </citation>
    <scope>IDENTIFICATION</scope>
    <source>
        <strain evidence="9">Glennie</strain>
    </source>
</reference>
<dbReference type="InParanoid" id="A0A6I8MYU2"/>
<evidence type="ECO:0000259" key="8">
    <source>
        <dbReference type="Pfam" id="PF13664"/>
    </source>
</evidence>
<dbReference type="PANTHER" id="PTHR46916">
    <property type="entry name" value="TRANSMEMBRANE PROTEIN 205"/>
    <property type="match status" value="1"/>
</dbReference>
<feature type="transmembrane region" description="Helical" evidence="7">
    <location>
        <begin position="87"/>
        <end position="105"/>
    </location>
</feature>
<dbReference type="FunCoup" id="A0A6I8MYU2">
    <property type="interactions" value="135"/>
</dbReference>
<protein>
    <recommendedName>
        <fullName evidence="3">Transmembrane protein 205</fullName>
    </recommendedName>
</protein>
<feature type="transmembrane region" description="Helical" evidence="7">
    <location>
        <begin position="12"/>
        <end position="34"/>
    </location>
</feature>
<dbReference type="Pfam" id="PF13664">
    <property type="entry name" value="DUF4149"/>
    <property type="match status" value="1"/>
</dbReference>
<reference evidence="9" key="3">
    <citation type="submission" date="2025-09" db="UniProtKB">
        <authorList>
            <consortium name="Ensembl"/>
        </authorList>
    </citation>
    <scope>IDENTIFICATION</scope>
    <source>
        <strain evidence="9">Glennie</strain>
    </source>
</reference>
<dbReference type="InterPro" id="IPR042623">
    <property type="entry name" value="TMEM205"/>
</dbReference>
<keyword evidence="4 7" id="KW-0812">Transmembrane</keyword>
<feature type="transmembrane region" description="Helical" evidence="7">
    <location>
        <begin position="160"/>
        <end position="181"/>
    </location>
</feature>
<evidence type="ECO:0000256" key="3">
    <source>
        <dbReference type="ARBA" id="ARBA00015041"/>
    </source>
</evidence>
<evidence type="ECO:0000313" key="10">
    <source>
        <dbReference type="Proteomes" id="UP000002279"/>
    </source>
</evidence>
<evidence type="ECO:0000313" key="9">
    <source>
        <dbReference type="Ensembl" id="ENSOANP00000033866.1"/>
    </source>
</evidence>